<dbReference type="Proteomes" id="UP001607303">
    <property type="component" value="Unassembled WGS sequence"/>
</dbReference>
<evidence type="ECO:0000313" key="2">
    <source>
        <dbReference type="EMBL" id="KAL2733588.1"/>
    </source>
</evidence>
<dbReference type="EMBL" id="JAYRBN010000073">
    <property type="protein sequence ID" value="KAL2733588.1"/>
    <property type="molecule type" value="Genomic_DNA"/>
</dbReference>
<keyword evidence="1" id="KW-0472">Membrane</keyword>
<reference evidence="2 3" key="1">
    <citation type="journal article" date="2024" name="Ann. Entomol. Soc. Am.">
        <title>Genomic analyses of the southern and eastern yellowjacket wasps (Hymenoptera: Vespidae) reveal evolutionary signatures of social life.</title>
        <authorList>
            <person name="Catto M.A."/>
            <person name="Caine P.B."/>
            <person name="Orr S.E."/>
            <person name="Hunt B.G."/>
            <person name="Goodisman M.A.D."/>
        </authorList>
    </citation>
    <scope>NUCLEOTIDE SEQUENCE [LARGE SCALE GENOMIC DNA]</scope>
    <source>
        <strain evidence="2">232</strain>
        <tissue evidence="2">Head and thorax</tissue>
    </source>
</reference>
<gene>
    <name evidence="2" type="ORF">V1477_014022</name>
</gene>
<protein>
    <submittedName>
        <fullName evidence="2">Uncharacterized protein</fullName>
    </submittedName>
</protein>
<keyword evidence="1" id="KW-0812">Transmembrane</keyword>
<comment type="caution">
    <text evidence="2">The sequence shown here is derived from an EMBL/GenBank/DDBJ whole genome shotgun (WGS) entry which is preliminary data.</text>
</comment>
<evidence type="ECO:0000313" key="3">
    <source>
        <dbReference type="Proteomes" id="UP001607303"/>
    </source>
</evidence>
<accession>A0ABD2BLD1</accession>
<organism evidence="2 3">
    <name type="scientific">Vespula maculifrons</name>
    <name type="common">Eastern yellow jacket</name>
    <name type="synonym">Wasp</name>
    <dbReference type="NCBI Taxonomy" id="7453"/>
    <lineage>
        <taxon>Eukaryota</taxon>
        <taxon>Metazoa</taxon>
        <taxon>Ecdysozoa</taxon>
        <taxon>Arthropoda</taxon>
        <taxon>Hexapoda</taxon>
        <taxon>Insecta</taxon>
        <taxon>Pterygota</taxon>
        <taxon>Neoptera</taxon>
        <taxon>Endopterygota</taxon>
        <taxon>Hymenoptera</taxon>
        <taxon>Apocrita</taxon>
        <taxon>Aculeata</taxon>
        <taxon>Vespoidea</taxon>
        <taxon>Vespidae</taxon>
        <taxon>Vespinae</taxon>
        <taxon>Vespula</taxon>
    </lineage>
</organism>
<proteinExistence type="predicted"/>
<evidence type="ECO:0000256" key="1">
    <source>
        <dbReference type="SAM" id="Phobius"/>
    </source>
</evidence>
<name>A0ABD2BLD1_VESMC</name>
<sequence>MAFTSFLVSPGILEHRKLISRLLQRGVIGASLVINKSKKRNLKKREVGVAVVPLALLAYCSITMNLKLLLEQQ</sequence>
<dbReference type="AlphaFoldDB" id="A0ABD2BLD1"/>
<keyword evidence="3" id="KW-1185">Reference proteome</keyword>
<keyword evidence="1" id="KW-1133">Transmembrane helix</keyword>
<feature type="transmembrane region" description="Helical" evidence="1">
    <location>
        <begin position="47"/>
        <end position="70"/>
    </location>
</feature>